<keyword evidence="2" id="KW-1185">Reference proteome</keyword>
<evidence type="ECO:0000313" key="1">
    <source>
        <dbReference type="EMBL" id="ABD45872.1"/>
    </source>
</evidence>
<protein>
    <submittedName>
        <fullName evidence="1">Uncharacterized protein</fullName>
    </submittedName>
</protein>
<sequence>MFCRKVVYLENILRRCYNRDGVCKRYFGKSKFLRWAWALNFRVYVKRGIDLG</sequence>
<gene>
    <name evidence="1" type="ordered locus">NSE_0233</name>
</gene>
<dbReference type="KEGG" id="nse:NSE_0233"/>
<evidence type="ECO:0000313" key="2">
    <source>
        <dbReference type="Proteomes" id="UP000001942"/>
    </source>
</evidence>
<organism evidence="1 2">
    <name type="scientific">Ehrlichia sennetsu (strain ATCC VR-367 / Miyayama)</name>
    <name type="common">Neorickettsia sennetsu</name>
    <dbReference type="NCBI Taxonomy" id="222891"/>
    <lineage>
        <taxon>Bacteria</taxon>
        <taxon>Pseudomonadati</taxon>
        <taxon>Pseudomonadota</taxon>
        <taxon>Alphaproteobacteria</taxon>
        <taxon>Rickettsiales</taxon>
        <taxon>Anaplasmataceae</taxon>
        <taxon>Ehrlichia</taxon>
    </lineage>
</organism>
<dbReference type="Proteomes" id="UP000001942">
    <property type="component" value="Chromosome"/>
</dbReference>
<proteinExistence type="predicted"/>
<dbReference type="HOGENOM" id="CLU_3082281_0_0_5"/>
<accession>Q2GEG9</accession>
<dbReference type="STRING" id="222891.NSE_0233"/>
<dbReference type="AlphaFoldDB" id="Q2GEG9"/>
<dbReference type="EMBL" id="CP000237">
    <property type="protein sequence ID" value="ABD45872.1"/>
    <property type="molecule type" value="Genomic_DNA"/>
</dbReference>
<reference evidence="1 2" key="1">
    <citation type="journal article" date="2006" name="PLoS Genet.">
        <title>Comparative genomics of emerging human ehrlichiosis agents.</title>
        <authorList>
            <person name="Dunning Hotopp J.C."/>
            <person name="Lin M."/>
            <person name="Madupu R."/>
            <person name="Crabtree J."/>
            <person name="Angiuoli S.V."/>
            <person name="Eisen J.A."/>
            <person name="Seshadri R."/>
            <person name="Ren Q."/>
            <person name="Wu M."/>
            <person name="Utterback T.R."/>
            <person name="Smith S."/>
            <person name="Lewis M."/>
            <person name="Khouri H."/>
            <person name="Zhang C."/>
            <person name="Niu H."/>
            <person name="Lin Q."/>
            <person name="Ohashi N."/>
            <person name="Zhi N."/>
            <person name="Nelson W."/>
            <person name="Brinkac L.M."/>
            <person name="Dodson R.J."/>
            <person name="Rosovitz M.J."/>
            <person name="Sundaram J."/>
            <person name="Daugherty S.C."/>
            <person name="Davidsen T."/>
            <person name="Durkin A.S."/>
            <person name="Gwinn M."/>
            <person name="Haft D.H."/>
            <person name="Selengut J.D."/>
            <person name="Sullivan S.A."/>
            <person name="Zafar N."/>
            <person name="Zhou L."/>
            <person name="Benahmed F."/>
            <person name="Forberger H."/>
            <person name="Halpin R."/>
            <person name="Mulligan S."/>
            <person name="Robinson J."/>
            <person name="White O."/>
            <person name="Rikihisa Y."/>
            <person name="Tettelin H."/>
        </authorList>
    </citation>
    <scope>NUCLEOTIDE SEQUENCE [LARGE SCALE GENOMIC DNA]</scope>
    <source>
        <strain evidence="2">ATCC VR-367 / Miyayama</strain>
    </source>
</reference>
<name>Q2GEG9_EHRS3</name>